<feature type="transmembrane region" description="Helical" evidence="8">
    <location>
        <begin position="341"/>
        <end position="361"/>
    </location>
</feature>
<evidence type="ECO:0000313" key="9">
    <source>
        <dbReference type="EMBL" id="PIO97208.1"/>
    </source>
</evidence>
<evidence type="ECO:0000256" key="2">
    <source>
        <dbReference type="ARBA" id="ARBA00007935"/>
    </source>
</evidence>
<protein>
    <submittedName>
        <fullName evidence="9">Fe3+-hydroxamate ABC transporter permease FhuB</fullName>
    </submittedName>
</protein>
<dbReference type="Proteomes" id="UP000231070">
    <property type="component" value="Unassembled WGS sequence"/>
</dbReference>
<dbReference type="CDD" id="cd06550">
    <property type="entry name" value="TM_ABC_iron-siderophores_like"/>
    <property type="match status" value="1"/>
</dbReference>
<dbReference type="RefSeq" id="WP_100082560.1">
    <property type="nucleotide sequence ID" value="NZ_NQVN01000020.1"/>
</dbReference>
<dbReference type="InterPro" id="IPR000522">
    <property type="entry name" value="ABC_transptr_permease_BtuC"/>
</dbReference>
<evidence type="ECO:0000256" key="5">
    <source>
        <dbReference type="ARBA" id="ARBA00022692"/>
    </source>
</evidence>
<feature type="transmembrane region" description="Helical" evidence="8">
    <location>
        <begin position="83"/>
        <end position="105"/>
    </location>
</feature>
<dbReference type="GO" id="GO:0022857">
    <property type="term" value="F:transmembrane transporter activity"/>
    <property type="evidence" value="ECO:0007669"/>
    <property type="project" value="InterPro"/>
</dbReference>
<dbReference type="GO" id="GO:0033214">
    <property type="term" value="P:siderophore-iron import into cell"/>
    <property type="evidence" value="ECO:0007669"/>
    <property type="project" value="TreeGrafter"/>
</dbReference>
<keyword evidence="6 8" id="KW-1133">Transmembrane helix</keyword>
<dbReference type="GO" id="GO:0005886">
    <property type="term" value="C:plasma membrane"/>
    <property type="evidence" value="ECO:0007669"/>
    <property type="project" value="UniProtKB-SubCell"/>
</dbReference>
<organism evidence="9 10">
    <name type="scientific">Pleomorphomonas carboxyditropha</name>
    <dbReference type="NCBI Taxonomy" id="2023338"/>
    <lineage>
        <taxon>Bacteria</taxon>
        <taxon>Pseudomonadati</taxon>
        <taxon>Pseudomonadota</taxon>
        <taxon>Alphaproteobacteria</taxon>
        <taxon>Hyphomicrobiales</taxon>
        <taxon>Pleomorphomonadaceae</taxon>
        <taxon>Pleomorphomonas</taxon>
    </lineage>
</organism>
<dbReference type="AlphaFoldDB" id="A0A2G9WR67"/>
<evidence type="ECO:0000256" key="6">
    <source>
        <dbReference type="ARBA" id="ARBA00022989"/>
    </source>
</evidence>
<feature type="transmembrane region" description="Helical" evidence="8">
    <location>
        <begin position="593"/>
        <end position="615"/>
    </location>
</feature>
<comment type="similarity">
    <text evidence="2">Belongs to the binding-protein-dependent transport system permease family. FecCD subfamily.</text>
</comment>
<feature type="transmembrane region" description="Helical" evidence="8">
    <location>
        <begin position="515"/>
        <end position="535"/>
    </location>
</feature>
<keyword evidence="3" id="KW-0813">Transport</keyword>
<comment type="subcellular location">
    <subcellularLocation>
        <location evidence="1">Cell membrane</location>
        <topology evidence="1">Multi-pass membrane protein</topology>
    </subcellularLocation>
</comment>
<evidence type="ECO:0000313" key="10">
    <source>
        <dbReference type="Proteomes" id="UP000231070"/>
    </source>
</evidence>
<evidence type="ECO:0000256" key="8">
    <source>
        <dbReference type="SAM" id="Phobius"/>
    </source>
</evidence>
<dbReference type="Gene3D" id="1.10.3470.10">
    <property type="entry name" value="ABC transporter involved in vitamin B12 uptake, BtuC"/>
    <property type="match status" value="2"/>
</dbReference>
<reference evidence="9 10" key="1">
    <citation type="submission" date="2017-08" db="EMBL/GenBank/DDBJ databases">
        <title>Pleomorphomonas carboxidotrophicus sp. nov., a new mesophilic hydrogenogenic carboxidotroph.</title>
        <authorList>
            <person name="Esquivel-Elizondo S."/>
            <person name="Krajmalnik-Brown R."/>
            <person name="Maldonado J."/>
        </authorList>
    </citation>
    <scope>NUCLEOTIDE SEQUENCE [LARGE SCALE GENOMIC DNA]</scope>
    <source>
        <strain evidence="9 10">SVCO-16</strain>
    </source>
</reference>
<keyword evidence="7 8" id="KW-0472">Membrane</keyword>
<feature type="transmembrane region" description="Helical" evidence="8">
    <location>
        <begin position="184"/>
        <end position="204"/>
    </location>
</feature>
<keyword evidence="4" id="KW-1003">Cell membrane</keyword>
<evidence type="ECO:0000256" key="7">
    <source>
        <dbReference type="ARBA" id="ARBA00023136"/>
    </source>
</evidence>
<sequence length="650" mass="64349">MKPFPRFWLVMAIVAVVVALAVVNHALLLDAVSTEAGNRAFAAVFVVRAELPRLAMALVAGAALGLSSALLQRVLRNPLAEPATLGLSAGAQLAMVAATVVLPAAMAYPTAVAFAGAAAAAVLVLAATARRRFEPLSVILTGMMVSLTATAGAAAVILASGDYMTGLFIWGGGDLTQDGWTPTLRLAAILVAAGCGTLLALRPLALLTLGDAEAKAAGLATGTLRLAVIALAVWLAAATTAEIGIVGFIGLAAPLIARLIGVRSSTGRLVAAPLAGALLLSLADGAVQLTGHLTGLRIPTGAATALIGGPLILALVPRIVNLTRPDVLPAAAFLSRRPAGPVLAALAVVLVATVALALTAGRGVDGWHVDAANADWRLARVGLLAAAGALVGMAGTVVQRLTGNPMASPEVLGVGVGAGAGLAAVLVAVPVAGLGMQAAGMLAGAVLTLFALLAFVRRHGFGAERLLIAGIALGALLSSVLTSVIATGSPAGFLLLGWVSGALIEPSWSMATGTAAILAGLTPLVILNARALAILPLGETAARSLGLATARTRAGLVLIAGAATAASTLSIGPMSFIGLIAPHLARSLGLGRPLAHLAGAMLAGAALTIAADWLARMIAFPYQLPLGLFAALIGGGYLAVRFARGARGGA</sequence>
<dbReference type="SUPFAM" id="SSF81345">
    <property type="entry name" value="ABC transporter involved in vitamin B12 uptake, BtuC"/>
    <property type="match status" value="2"/>
</dbReference>
<dbReference type="PANTHER" id="PTHR30472:SF37">
    <property type="entry name" value="FE(3+) DICITRATE TRANSPORT SYSTEM PERMEASE PROTEIN FECD-RELATED"/>
    <property type="match status" value="1"/>
</dbReference>
<dbReference type="Pfam" id="PF01032">
    <property type="entry name" value="FecCD"/>
    <property type="match status" value="2"/>
</dbReference>
<feature type="transmembrane region" description="Helical" evidence="8">
    <location>
        <begin position="381"/>
        <end position="399"/>
    </location>
</feature>
<dbReference type="NCBIfam" id="NF007866">
    <property type="entry name" value="PRK10577.1-2"/>
    <property type="match status" value="1"/>
</dbReference>
<evidence type="ECO:0000256" key="3">
    <source>
        <dbReference type="ARBA" id="ARBA00022448"/>
    </source>
</evidence>
<comment type="caution">
    <text evidence="9">The sequence shown here is derived from an EMBL/GenBank/DDBJ whole genome shotgun (WGS) entry which is preliminary data.</text>
</comment>
<feature type="transmembrane region" description="Helical" evidence="8">
    <location>
        <begin position="7"/>
        <end position="28"/>
    </location>
</feature>
<gene>
    <name evidence="9" type="ORF">CJ014_21500</name>
</gene>
<feature type="transmembrane region" description="Helical" evidence="8">
    <location>
        <begin position="136"/>
        <end position="159"/>
    </location>
</feature>
<name>A0A2G9WR67_9HYPH</name>
<keyword evidence="5 8" id="KW-0812">Transmembrane</keyword>
<feature type="transmembrane region" description="Helical" evidence="8">
    <location>
        <begin position="54"/>
        <end position="71"/>
    </location>
</feature>
<feature type="transmembrane region" description="Helical" evidence="8">
    <location>
        <begin position="411"/>
        <end position="432"/>
    </location>
</feature>
<feature type="transmembrane region" description="Helical" evidence="8">
    <location>
        <begin position="468"/>
        <end position="495"/>
    </location>
</feature>
<dbReference type="OrthoDB" id="9811721at2"/>
<feature type="transmembrane region" description="Helical" evidence="8">
    <location>
        <begin position="438"/>
        <end position="456"/>
    </location>
</feature>
<proteinExistence type="inferred from homology"/>
<dbReference type="PANTHER" id="PTHR30472">
    <property type="entry name" value="FERRIC ENTEROBACTIN TRANSPORT SYSTEM PERMEASE PROTEIN"/>
    <property type="match status" value="1"/>
</dbReference>
<feature type="transmembrane region" description="Helical" evidence="8">
    <location>
        <begin position="111"/>
        <end position="129"/>
    </location>
</feature>
<feature type="transmembrane region" description="Helical" evidence="8">
    <location>
        <begin position="269"/>
        <end position="289"/>
    </location>
</feature>
<feature type="transmembrane region" description="Helical" evidence="8">
    <location>
        <begin position="622"/>
        <end position="640"/>
    </location>
</feature>
<accession>A0A2G9WR67</accession>
<evidence type="ECO:0000256" key="1">
    <source>
        <dbReference type="ARBA" id="ARBA00004651"/>
    </source>
</evidence>
<keyword evidence="10" id="KW-1185">Reference proteome</keyword>
<feature type="transmembrane region" description="Helical" evidence="8">
    <location>
        <begin position="556"/>
        <end position="581"/>
    </location>
</feature>
<feature type="transmembrane region" description="Helical" evidence="8">
    <location>
        <begin position="243"/>
        <end position="262"/>
    </location>
</feature>
<dbReference type="EMBL" id="NQVN01000020">
    <property type="protein sequence ID" value="PIO97208.1"/>
    <property type="molecule type" value="Genomic_DNA"/>
</dbReference>
<dbReference type="InterPro" id="IPR037294">
    <property type="entry name" value="ABC_BtuC-like"/>
</dbReference>
<evidence type="ECO:0000256" key="4">
    <source>
        <dbReference type="ARBA" id="ARBA00022475"/>
    </source>
</evidence>
<feature type="transmembrane region" description="Helical" evidence="8">
    <location>
        <begin position="301"/>
        <end position="320"/>
    </location>
</feature>
<feature type="transmembrane region" description="Helical" evidence="8">
    <location>
        <begin position="216"/>
        <end position="237"/>
    </location>
</feature>